<dbReference type="KEGG" id="aprs:BI364_13715"/>
<dbReference type="Proteomes" id="UP000095401">
    <property type="component" value="Chromosome"/>
</dbReference>
<dbReference type="RefSeq" id="WP_070079230.1">
    <property type="nucleotide sequence ID" value="NZ_CP017415.1"/>
</dbReference>
<dbReference type="EMBL" id="CP017415">
    <property type="protein sequence ID" value="AOU98875.1"/>
    <property type="molecule type" value="Genomic_DNA"/>
</dbReference>
<dbReference type="AlphaFoldDB" id="A0A1D8IR47"/>
<keyword evidence="3" id="KW-1185">Reference proteome</keyword>
<dbReference type="InterPro" id="IPR025319">
    <property type="entry name" value="DUF4224"/>
</dbReference>
<gene>
    <name evidence="2" type="ORF">BI364_13715</name>
</gene>
<reference evidence="3" key="1">
    <citation type="submission" date="2016-09" db="EMBL/GenBank/DDBJ databases">
        <title>Acidihalobacter prosperus F5.</title>
        <authorList>
            <person name="Khaleque H.N."/>
            <person name="Ramsay J.P."/>
            <person name="Kaksonen A.H."/>
            <person name="Boxall N.J."/>
            <person name="Watkin E.L.J."/>
        </authorList>
    </citation>
    <scope>NUCLEOTIDE SEQUENCE [LARGE SCALE GENOMIC DNA]</scope>
    <source>
        <strain evidence="3">F5</strain>
    </source>
</reference>
<name>A0A1D8IR47_9GAMM</name>
<proteinExistence type="predicted"/>
<evidence type="ECO:0000259" key="1">
    <source>
        <dbReference type="Pfam" id="PF13986"/>
    </source>
</evidence>
<organism evidence="2 3">
    <name type="scientific">Acidihalobacter yilgarnensis</name>
    <dbReference type="NCBI Taxonomy" id="2819280"/>
    <lineage>
        <taxon>Bacteria</taxon>
        <taxon>Pseudomonadati</taxon>
        <taxon>Pseudomonadota</taxon>
        <taxon>Gammaproteobacteria</taxon>
        <taxon>Chromatiales</taxon>
        <taxon>Ectothiorhodospiraceae</taxon>
        <taxon>Acidihalobacter</taxon>
    </lineage>
</organism>
<evidence type="ECO:0000313" key="2">
    <source>
        <dbReference type="EMBL" id="AOU98875.1"/>
    </source>
</evidence>
<accession>A0A1D8IR47</accession>
<sequence>MFLTPDELLELTDFKTSRKQLEWLRANGYPFAIGGHGRPKVLRDVMLARCGSQAATQRPRVRLP</sequence>
<dbReference type="Pfam" id="PF13986">
    <property type="entry name" value="DUF4224"/>
    <property type="match status" value="1"/>
</dbReference>
<feature type="domain" description="DUF4224" evidence="1">
    <location>
        <begin position="2"/>
        <end position="44"/>
    </location>
</feature>
<protein>
    <recommendedName>
        <fullName evidence="1">DUF4224 domain-containing protein</fullName>
    </recommendedName>
</protein>
<evidence type="ECO:0000313" key="3">
    <source>
        <dbReference type="Proteomes" id="UP000095401"/>
    </source>
</evidence>